<proteinExistence type="predicted"/>
<dbReference type="HOGENOM" id="CLU_962891_0_0_11"/>
<keyword evidence="2" id="KW-1185">Reference proteome</keyword>
<name>D6Y7M5_THEBD</name>
<sequence>MAELILLSIPSRVSITCVVAAPERPLTEAVVPRPRDLPDGVDCRVEEIDGRDPSLAPVISRLSCPHCSPGVDPLVPVLLERTRGHLSVTCTAPPGWAPDHLWVCAEAIERIRGLTGGIAIDVERSILLPEPWRPDHPRGPTDLRVEDWVSVTISGDGEGRYLMCTAGLSRFGLPELRAGDLREHHVPGWFHLVIGLAGVLVRRVLADERLRPRGGAHAVPAEIPVPGPEVSAAVPADAALPGAAWVRLRHDAWAGCLSLLPPAACVAGEADWRDRVAQVMSEPGEHGGV</sequence>
<accession>D6Y7M5</accession>
<dbReference type="EMBL" id="CP001874">
    <property type="protein sequence ID" value="ADG89736.1"/>
    <property type="molecule type" value="Genomic_DNA"/>
</dbReference>
<organism evidence="1 2">
    <name type="scientific">Thermobispora bispora (strain ATCC 19993 / DSM 43833 / CBS 139.67 / JCM 10125 / KCTC 9307 / NBRC 14880 / R51)</name>
    <dbReference type="NCBI Taxonomy" id="469371"/>
    <lineage>
        <taxon>Bacteria</taxon>
        <taxon>Bacillati</taxon>
        <taxon>Actinomycetota</taxon>
        <taxon>Actinomycetes</taxon>
        <taxon>Streptosporangiales</taxon>
        <taxon>Streptosporangiaceae</taxon>
        <taxon>Thermobispora</taxon>
    </lineage>
</organism>
<evidence type="ECO:0000313" key="2">
    <source>
        <dbReference type="Proteomes" id="UP000006640"/>
    </source>
</evidence>
<gene>
    <name evidence="1" type="ordered locus">Tbis_3040</name>
</gene>
<dbReference type="OrthoDB" id="3517073at2"/>
<protein>
    <submittedName>
        <fullName evidence="1">Uncharacterized protein</fullName>
    </submittedName>
</protein>
<dbReference type="STRING" id="469371.Tbis_3040"/>
<dbReference type="Proteomes" id="UP000006640">
    <property type="component" value="Chromosome"/>
</dbReference>
<dbReference type="AlphaFoldDB" id="D6Y7M5"/>
<dbReference type="KEGG" id="tbi:Tbis_3040"/>
<dbReference type="RefSeq" id="WP_013133269.1">
    <property type="nucleotide sequence ID" value="NC_014165.1"/>
</dbReference>
<reference evidence="1 2" key="1">
    <citation type="submission" date="2010-01" db="EMBL/GenBank/DDBJ databases">
        <title>The complete genome of Thermobispora bispora DSM 43833.</title>
        <authorList>
            <consortium name="US DOE Joint Genome Institute (JGI-PGF)"/>
            <person name="Lucas S."/>
            <person name="Copeland A."/>
            <person name="Lapidus A."/>
            <person name="Glavina del Rio T."/>
            <person name="Dalin E."/>
            <person name="Tice H."/>
            <person name="Bruce D."/>
            <person name="Goodwin L."/>
            <person name="Pitluck S."/>
            <person name="Kyrpides N."/>
            <person name="Mavromatis K."/>
            <person name="Ivanova N."/>
            <person name="Mikhailova N."/>
            <person name="Chertkov O."/>
            <person name="Brettin T."/>
            <person name="Detter J.C."/>
            <person name="Han C."/>
            <person name="Larimer F."/>
            <person name="Land M."/>
            <person name="Hauser L."/>
            <person name="Markowitz V."/>
            <person name="Cheng J.-F."/>
            <person name="Hugenholtz P."/>
            <person name="Woyke T."/>
            <person name="Wu D."/>
            <person name="Jando M."/>
            <person name="Schneider S."/>
            <person name="Klenk H.-P."/>
            <person name="Eisen J.A."/>
        </authorList>
    </citation>
    <scope>NUCLEOTIDE SEQUENCE [LARGE SCALE GENOMIC DNA]</scope>
    <source>
        <strain evidence="2">ATCC 19993 / DSM 43833 / CBS 139.67 / JCM 10125 / KCTC 9307 / NBRC 14880 / R51</strain>
    </source>
</reference>
<evidence type="ECO:0000313" key="1">
    <source>
        <dbReference type="EMBL" id="ADG89736.1"/>
    </source>
</evidence>